<dbReference type="Proteomes" id="UP001159364">
    <property type="component" value="Linkage Group LG08"/>
</dbReference>
<organism evidence="3 4">
    <name type="scientific">Erythroxylum novogranatense</name>
    <dbReference type="NCBI Taxonomy" id="1862640"/>
    <lineage>
        <taxon>Eukaryota</taxon>
        <taxon>Viridiplantae</taxon>
        <taxon>Streptophyta</taxon>
        <taxon>Embryophyta</taxon>
        <taxon>Tracheophyta</taxon>
        <taxon>Spermatophyta</taxon>
        <taxon>Magnoliopsida</taxon>
        <taxon>eudicotyledons</taxon>
        <taxon>Gunneridae</taxon>
        <taxon>Pentapetalae</taxon>
        <taxon>rosids</taxon>
        <taxon>fabids</taxon>
        <taxon>Malpighiales</taxon>
        <taxon>Erythroxylaceae</taxon>
        <taxon>Erythroxylum</taxon>
    </lineage>
</organism>
<keyword evidence="1" id="KW-0812">Transmembrane</keyword>
<evidence type="ECO:0000259" key="2">
    <source>
        <dbReference type="Pfam" id="PF12937"/>
    </source>
</evidence>
<dbReference type="Gene3D" id="1.20.1280.50">
    <property type="match status" value="1"/>
</dbReference>
<evidence type="ECO:0000313" key="3">
    <source>
        <dbReference type="EMBL" id="KAJ8899615.1"/>
    </source>
</evidence>
<feature type="domain" description="F-box" evidence="2">
    <location>
        <begin position="15"/>
        <end position="55"/>
    </location>
</feature>
<dbReference type="PANTHER" id="PTHR33736:SF13">
    <property type="entry name" value="OS11G0155100 PROTEIN"/>
    <property type="match status" value="1"/>
</dbReference>
<evidence type="ECO:0000256" key="1">
    <source>
        <dbReference type="SAM" id="Phobius"/>
    </source>
</evidence>
<name>A0AAV8UB19_9ROSI</name>
<dbReference type="InterPro" id="IPR045283">
    <property type="entry name" value="AT3G44326-like"/>
</dbReference>
<evidence type="ECO:0000313" key="4">
    <source>
        <dbReference type="Proteomes" id="UP001159364"/>
    </source>
</evidence>
<accession>A0AAV8UB19</accession>
<dbReference type="EMBL" id="JAIWQS010000008">
    <property type="protein sequence ID" value="KAJ8899615.1"/>
    <property type="molecule type" value="Genomic_DNA"/>
</dbReference>
<proteinExistence type="predicted"/>
<reference evidence="3 4" key="1">
    <citation type="submission" date="2021-09" db="EMBL/GenBank/DDBJ databases">
        <title>Genomic insights and catalytic innovation underlie evolution of tropane alkaloids biosynthesis.</title>
        <authorList>
            <person name="Wang Y.-J."/>
            <person name="Tian T."/>
            <person name="Huang J.-P."/>
            <person name="Huang S.-X."/>
        </authorList>
    </citation>
    <scope>NUCLEOTIDE SEQUENCE [LARGE SCALE GENOMIC DNA]</scope>
    <source>
        <strain evidence="3">KIB-2018</strain>
        <tissue evidence="3">Leaf</tissue>
    </source>
</reference>
<dbReference type="SUPFAM" id="SSF81383">
    <property type="entry name" value="F-box domain"/>
    <property type="match status" value="1"/>
</dbReference>
<gene>
    <name evidence="3" type="ORF">K2173_018589</name>
</gene>
<keyword evidence="1" id="KW-0472">Membrane</keyword>
<dbReference type="Pfam" id="PF12937">
    <property type="entry name" value="F-box-like"/>
    <property type="match status" value="1"/>
</dbReference>
<dbReference type="InterPro" id="IPR036047">
    <property type="entry name" value="F-box-like_dom_sf"/>
</dbReference>
<dbReference type="PANTHER" id="PTHR33736">
    <property type="entry name" value="F-BOX PROTEIN-RELATED"/>
    <property type="match status" value="1"/>
</dbReference>
<keyword evidence="4" id="KW-1185">Reference proteome</keyword>
<protein>
    <recommendedName>
        <fullName evidence="2">F-box domain-containing protein</fullName>
    </recommendedName>
</protein>
<dbReference type="AlphaFoldDB" id="A0AAV8UB19"/>
<sequence>MSDQHPPSSSTIHPDIIRTHILTRLDGATLASASCASRELNSMSSREELWANICHATWPSTDDPRLSHVISTFPDGPRSFFSNAFPLIDVLQTSTSVVDNNSRPSELISAVDIHYRDNLIFTKVVETETVSAWFRCSPFRIDMLEPKDTCPTPVPHPETEDSCRELAEELTLSWILIDPSGRRAVNLSSHKPVIVQRHWLSGEVHARFAAIVGGERGTPREVVNCGIVVTWGGGGEGRGMQVREVSLQVEDAEGMYLDGKDSLVILKRALESRERRKRIREEGARRRFEEFVEKKRERKERMMRREGRLDMLCVTFGVFLFASLGLFLVFR</sequence>
<dbReference type="InterPro" id="IPR001810">
    <property type="entry name" value="F-box_dom"/>
</dbReference>
<keyword evidence="1" id="KW-1133">Transmembrane helix</keyword>
<comment type="caution">
    <text evidence="3">The sequence shown here is derived from an EMBL/GenBank/DDBJ whole genome shotgun (WGS) entry which is preliminary data.</text>
</comment>
<feature type="transmembrane region" description="Helical" evidence="1">
    <location>
        <begin position="309"/>
        <end position="330"/>
    </location>
</feature>